<protein>
    <recommendedName>
        <fullName evidence="2">ATP-grasp domain-containing protein</fullName>
    </recommendedName>
</protein>
<sequence>MTDLTDLTDPDVRAAVADRLGAELWGGRPVVLGPYVLAGATPYVGWLRGLGCPVLVVATTGGAGEVPADDTCEVRWLTPPATATMTDELRLHDHLAHHLPAELRAAVDAFDPDRRGAWWATPFVTSDEPIDGRPVTGGRPGAFVALEDKMRADALWEAAGVTGPAHELVDLADDAALRAAAEDLAGPLGTVWSGDARDGFNGGGNYVRWVRDDADRAEALAWFRPRCDRVRIAPFLDGVPCSIHGFVLPDGTAALRPVEIAVLRDPGTRTFRYCGLGTTWDPPDADRAEMRAAVHRVGAHLQRVHGYRGAFGIDGVLTADGFRPTELNSRMSAGASTVAELDRRFFAFLQAALLAGHDTGLTVDDVEALVPAMDAQRSGKVVCVGEGGVGTAAQSHPLAWDGTDFSRSEVDTGNAFSIGATPSGSYARVEPCAALRPGERLAPVTAALLRYVERTCGAGTAVAGAFEPAPDVRVPA</sequence>
<evidence type="ECO:0000313" key="3">
    <source>
        <dbReference type="EMBL" id="QIG42571.1"/>
    </source>
</evidence>
<dbReference type="KEGG" id="nano:G5V58_07070"/>
<organism evidence="3 4">
    <name type="scientific">Nocardioides anomalus</name>
    <dbReference type="NCBI Taxonomy" id="2712223"/>
    <lineage>
        <taxon>Bacteria</taxon>
        <taxon>Bacillati</taxon>
        <taxon>Actinomycetota</taxon>
        <taxon>Actinomycetes</taxon>
        <taxon>Propionibacteriales</taxon>
        <taxon>Nocardioidaceae</taxon>
        <taxon>Nocardioides</taxon>
    </lineage>
</organism>
<accession>A0A6G6WB50</accession>
<name>A0A6G6WB50_9ACTN</name>
<proteinExistence type="predicted"/>
<evidence type="ECO:0000259" key="2">
    <source>
        <dbReference type="PROSITE" id="PS50975"/>
    </source>
</evidence>
<dbReference type="InterPro" id="IPR011761">
    <property type="entry name" value="ATP-grasp"/>
</dbReference>
<dbReference type="EMBL" id="CP049257">
    <property type="protein sequence ID" value="QIG42571.1"/>
    <property type="molecule type" value="Genomic_DNA"/>
</dbReference>
<dbReference type="GO" id="GO:0005524">
    <property type="term" value="F:ATP binding"/>
    <property type="evidence" value="ECO:0007669"/>
    <property type="project" value="UniProtKB-UniRule"/>
</dbReference>
<dbReference type="GO" id="GO:0046872">
    <property type="term" value="F:metal ion binding"/>
    <property type="evidence" value="ECO:0007669"/>
    <property type="project" value="InterPro"/>
</dbReference>
<keyword evidence="4" id="KW-1185">Reference proteome</keyword>
<dbReference type="Gene3D" id="3.30.470.20">
    <property type="entry name" value="ATP-grasp fold, B domain"/>
    <property type="match status" value="1"/>
</dbReference>
<dbReference type="Proteomes" id="UP000502996">
    <property type="component" value="Chromosome"/>
</dbReference>
<keyword evidence="1" id="KW-0067">ATP-binding</keyword>
<evidence type="ECO:0000256" key="1">
    <source>
        <dbReference type="PROSITE-ProRule" id="PRU00409"/>
    </source>
</evidence>
<evidence type="ECO:0000313" key="4">
    <source>
        <dbReference type="Proteomes" id="UP000502996"/>
    </source>
</evidence>
<dbReference type="AlphaFoldDB" id="A0A6G6WB50"/>
<dbReference type="PROSITE" id="PS50975">
    <property type="entry name" value="ATP_GRASP"/>
    <property type="match status" value="1"/>
</dbReference>
<gene>
    <name evidence="3" type="ORF">G5V58_07070</name>
</gene>
<dbReference type="RefSeq" id="WP_165230355.1">
    <property type="nucleotide sequence ID" value="NZ_CP049257.1"/>
</dbReference>
<reference evidence="3 4" key="1">
    <citation type="submission" date="2020-02" db="EMBL/GenBank/DDBJ databases">
        <title>Full genome sequence of Nocardioides sp. R-3366.</title>
        <authorList>
            <person name="Im W.-T."/>
        </authorList>
    </citation>
    <scope>NUCLEOTIDE SEQUENCE [LARGE SCALE GENOMIC DNA]</scope>
    <source>
        <strain evidence="3 4">R-3366</strain>
    </source>
</reference>
<keyword evidence="1" id="KW-0547">Nucleotide-binding</keyword>
<dbReference type="SUPFAM" id="SSF56059">
    <property type="entry name" value="Glutathione synthetase ATP-binding domain-like"/>
    <property type="match status" value="1"/>
</dbReference>
<feature type="domain" description="ATP-grasp" evidence="2">
    <location>
        <begin position="153"/>
        <end position="354"/>
    </location>
</feature>